<proteinExistence type="predicted"/>
<dbReference type="RefSeq" id="WP_091615335.1">
    <property type="nucleotide sequence ID" value="NZ_FNNC01000005.1"/>
</dbReference>
<dbReference type="Pfam" id="PF13469">
    <property type="entry name" value="Sulfotransfer_3"/>
    <property type="match status" value="1"/>
</dbReference>
<sequence>MTEPVFIISTGRSGSTAVSNCIHLHPKLVSLSEMILSLHYNFGISGEEWKQFDNQTWTGSEFWELLAQKEPIRLAPYEKKGLYNKEVLYERTENTLFNEKTGLPAIASITLPHLTDEPDKLYRELEEVVPAFPQGSLPDQYRRLFEWMQQRFDGDTCVERSGFSTDAVEYLIDMFPNAKYVFLYRDPREIAVAFNRFQTMKMGKAILKAMEETGADPSDPSTEAEKLGFYQWLHPDYFELEQLHQMDIPYKELGSWISRSLLHAGRVIEGLPETQQHWLRYEDLLETPERELDRLITFINPPSASKETNEQWIKKGTGHIDPKPDTWPELPEEKRTVLEEAVGPALRYLDYE</sequence>
<keyword evidence="1" id="KW-0808">Transferase</keyword>
<dbReference type="Gene3D" id="3.40.50.300">
    <property type="entry name" value="P-loop containing nucleotide triphosphate hydrolases"/>
    <property type="match status" value="1"/>
</dbReference>
<gene>
    <name evidence="1" type="ORF">SAMN05421781_2372</name>
</gene>
<name>A0A1H2WD42_9BACI</name>
<protein>
    <submittedName>
        <fullName evidence="1">Sulfotransferase family protein</fullName>
    </submittedName>
</protein>
<dbReference type="SUPFAM" id="SSF52540">
    <property type="entry name" value="P-loop containing nucleoside triphosphate hydrolases"/>
    <property type="match status" value="1"/>
</dbReference>
<dbReference type="STRING" id="1122204.SAMN05421781_2372"/>
<dbReference type="Proteomes" id="UP000199488">
    <property type="component" value="Unassembled WGS sequence"/>
</dbReference>
<dbReference type="GO" id="GO:0016740">
    <property type="term" value="F:transferase activity"/>
    <property type="evidence" value="ECO:0007669"/>
    <property type="project" value="UniProtKB-KW"/>
</dbReference>
<keyword evidence="2" id="KW-1185">Reference proteome</keyword>
<reference evidence="1 2" key="1">
    <citation type="submission" date="2016-10" db="EMBL/GenBank/DDBJ databases">
        <authorList>
            <person name="de Groot N.N."/>
        </authorList>
    </citation>
    <scope>NUCLEOTIDE SEQUENCE [LARGE SCALE GENOMIC DNA]</scope>
    <source>
        <strain evidence="1 2">DSM 23126</strain>
    </source>
</reference>
<accession>A0A1H2WD42</accession>
<dbReference type="AlphaFoldDB" id="A0A1H2WD42"/>
<organism evidence="1 2">
    <name type="scientific">Marinococcus luteus</name>
    <dbReference type="NCBI Taxonomy" id="1122204"/>
    <lineage>
        <taxon>Bacteria</taxon>
        <taxon>Bacillati</taxon>
        <taxon>Bacillota</taxon>
        <taxon>Bacilli</taxon>
        <taxon>Bacillales</taxon>
        <taxon>Bacillaceae</taxon>
        <taxon>Marinococcus</taxon>
    </lineage>
</organism>
<dbReference type="OrthoDB" id="9777890at2"/>
<evidence type="ECO:0000313" key="2">
    <source>
        <dbReference type="Proteomes" id="UP000199488"/>
    </source>
</evidence>
<dbReference type="InterPro" id="IPR027417">
    <property type="entry name" value="P-loop_NTPase"/>
</dbReference>
<dbReference type="EMBL" id="FNNC01000005">
    <property type="protein sequence ID" value="SDW78448.1"/>
    <property type="molecule type" value="Genomic_DNA"/>
</dbReference>
<evidence type="ECO:0000313" key="1">
    <source>
        <dbReference type="EMBL" id="SDW78448.1"/>
    </source>
</evidence>